<feature type="domain" description="Peptidase M16 C-terminal" evidence="3">
    <location>
        <begin position="217"/>
        <end position="392"/>
    </location>
</feature>
<sequence length="479" mass="51129">MARQAPLCDRLSDQVAPGLRGEALVTFLVRTIAAAAVAALTVVLAPVAQATTIERVITPKGIEAWLVREPSVPLVAMEFAFRGGTAQDPADRSGLANMTASLLDEGAGDLDSRAFQQRLESKAIEFSVSAYRDALMGSLRTLTENRDEAFGLLKLALTAPRFDSEAVERIRADILAALRRDAMSPSELAGRKWWETAFPGHPYSRVNRGTLESVAAIQPADLKGYVGRVLARDNLKVGIVGNIDAATAARLVDDVFGSLPEKAQLTPVPQAAPADLGQRVQVDVDVPQSTLMLGGVGIARKDPDFVPAYVVNHILGGGSFSSRLYREVRENRGLAYGVSSSLVPLKSASLFFVSTATRADRVKDSMDVIEAEIRRMAESGPTAEELDQAKSYLKGSYALSFDTSIKIANQLVLIQLDDLGIDYIDRRNGLIEAVTLDDAKRVAKRLLSGKMLATVAGRPEAATAAAPAAAVPAPAVRAQ</sequence>
<organism evidence="4 5">
    <name type="scientific">Rhodoplanes roseus</name>
    <dbReference type="NCBI Taxonomy" id="29409"/>
    <lineage>
        <taxon>Bacteria</taxon>
        <taxon>Pseudomonadati</taxon>
        <taxon>Pseudomonadota</taxon>
        <taxon>Alphaproteobacteria</taxon>
        <taxon>Hyphomicrobiales</taxon>
        <taxon>Nitrobacteraceae</taxon>
        <taxon>Rhodoplanes</taxon>
    </lineage>
</organism>
<gene>
    <name evidence="4" type="ORF">CH341_25385</name>
</gene>
<feature type="transmembrane region" description="Helical" evidence="1">
    <location>
        <begin position="27"/>
        <end position="48"/>
    </location>
</feature>
<comment type="caution">
    <text evidence="4">The sequence shown here is derived from an EMBL/GenBank/DDBJ whole genome shotgun (WGS) entry which is preliminary data.</text>
</comment>
<feature type="domain" description="Peptidase M16 N-terminal" evidence="2">
    <location>
        <begin position="70"/>
        <end position="201"/>
    </location>
</feature>
<dbReference type="PANTHER" id="PTHR11851:SF224">
    <property type="entry name" value="PROCESSING PROTEASE"/>
    <property type="match status" value="1"/>
</dbReference>
<keyword evidence="1" id="KW-0812">Transmembrane</keyword>
<dbReference type="Pfam" id="PF05193">
    <property type="entry name" value="Peptidase_M16_C"/>
    <property type="match status" value="1"/>
</dbReference>
<reference evidence="4 5" key="1">
    <citation type="submission" date="2017-07" db="EMBL/GenBank/DDBJ databases">
        <title>Draft Genome Sequences of Select Purple Nonsulfur Bacteria.</title>
        <authorList>
            <person name="Lasarre B."/>
            <person name="Mckinlay J.B."/>
        </authorList>
    </citation>
    <scope>NUCLEOTIDE SEQUENCE [LARGE SCALE GENOMIC DNA]</scope>
    <source>
        <strain evidence="4 5">DSM 5909</strain>
    </source>
</reference>
<keyword evidence="1" id="KW-1133">Transmembrane helix</keyword>
<evidence type="ECO:0000259" key="3">
    <source>
        <dbReference type="Pfam" id="PF05193"/>
    </source>
</evidence>
<protein>
    <submittedName>
        <fullName evidence="4">Peptidase M16</fullName>
    </submittedName>
</protein>
<keyword evidence="1" id="KW-0472">Membrane</keyword>
<dbReference type="InterPro" id="IPR011765">
    <property type="entry name" value="Pept_M16_N"/>
</dbReference>
<dbReference type="Proteomes" id="UP000249130">
    <property type="component" value="Unassembled WGS sequence"/>
</dbReference>
<name>A0A327KP20_9BRAD</name>
<accession>A0A327KP20</accession>
<proteinExistence type="predicted"/>
<dbReference type="InterPro" id="IPR011249">
    <property type="entry name" value="Metalloenz_LuxS/M16"/>
</dbReference>
<dbReference type="Pfam" id="PF00675">
    <property type="entry name" value="Peptidase_M16"/>
    <property type="match status" value="1"/>
</dbReference>
<dbReference type="AlphaFoldDB" id="A0A327KP20"/>
<keyword evidence="5" id="KW-1185">Reference proteome</keyword>
<dbReference type="InterPro" id="IPR050361">
    <property type="entry name" value="MPP/UQCRC_Complex"/>
</dbReference>
<dbReference type="OrthoDB" id="9811314at2"/>
<dbReference type="GO" id="GO:0046872">
    <property type="term" value="F:metal ion binding"/>
    <property type="evidence" value="ECO:0007669"/>
    <property type="project" value="InterPro"/>
</dbReference>
<evidence type="ECO:0000313" key="4">
    <source>
        <dbReference type="EMBL" id="RAI39666.1"/>
    </source>
</evidence>
<evidence type="ECO:0000259" key="2">
    <source>
        <dbReference type="Pfam" id="PF00675"/>
    </source>
</evidence>
<dbReference type="SUPFAM" id="SSF63411">
    <property type="entry name" value="LuxS/MPP-like metallohydrolase"/>
    <property type="match status" value="2"/>
</dbReference>
<dbReference type="Gene3D" id="3.30.830.10">
    <property type="entry name" value="Metalloenzyme, LuxS/M16 peptidase-like"/>
    <property type="match status" value="2"/>
</dbReference>
<evidence type="ECO:0000313" key="5">
    <source>
        <dbReference type="Proteomes" id="UP000249130"/>
    </source>
</evidence>
<dbReference type="PANTHER" id="PTHR11851">
    <property type="entry name" value="METALLOPROTEASE"/>
    <property type="match status" value="1"/>
</dbReference>
<dbReference type="EMBL" id="NPEX01000274">
    <property type="protein sequence ID" value="RAI39666.1"/>
    <property type="molecule type" value="Genomic_DNA"/>
</dbReference>
<evidence type="ECO:0000256" key="1">
    <source>
        <dbReference type="SAM" id="Phobius"/>
    </source>
</evidence>
<dbReference type="InterPro" id="IPR007863">
    <property type="entry name" value="Peptidase_M16_C"/>
</dbReference>